<sequence length="76" mass="7973">MSAKAFVLIEAAPAQAKKIAASLRKVSGIHSIDAVTGPYDIIAVVEQDTLAEMGEFITSKIQAVEGITRTVTCLAL</sequence>
<dbReference type="Proteomes" id="UP000249146">
    <property type="component" value="Unassembled WGS sequence"/>
</dbReference>
<dbReference type="Proteomes" id="UP000076394">
    <property type="component" value="Chromosome"/>
</dbReference>
<name>A0A142VAR4_9CHLR</name>
<dbReference type="Proteomes" id="UP000233649">
    <property type="component" value="Unassembled WGS sequence"/>
</dbReference>
<evidence type="ECO:0000313" key="6">
    <source>
        <dbReference type="Proteomes" id="UP000233649"/>
    </source>
</evidence>
<dbReference type="Pfam" id="PF01037">
    <property type="entry name" value="AsnC_trans_reg"/>
    <property type="match status" value="1"/>
</dbReference>
<evidence type="ECO:0000313" key="5">
    <source>
        <dbReference type="Proteomes" id="UP000076394"/>
    </source>
</evidence>
<dbReference type="Gene3D" id="3.30.70.920">
    <property type="match status" value="1"/>
</dbReference>
<gene>
    <name evidence="4" type="ORF">C1G87_1126</name>
    <name evidence="3" type="ORF">CVH13_00369</name>
    <name evidence="2" type="ORF">Dm11a5_1098</name>
</gene>
<dbReference type="AlphaFoldDB" id="A0A142VAR4"/>
<dbReference type="InterPro" id="IPR011008">
    <property type="entry name" value="Dimeric_a/b-barrel"/>
</dbReference>
<reference evidence="4 7" key="3">
    <citation type="submission" date="2018-05" db="EMBL/GenBank/DDBJ databases">
        <title>Draft genome sequences of Dehalococcoides mccartyi strains RC and KS.</title>
        <authorList>
            <person name="Higgins S.A."/>
            <person name="Padilla-Crespo E."/>
            <person name="Loeffler F.E."/>
        </authorList>
    </citation>
    <scope>NUCLEOTIDE SEQUENCE [LARGE SCALE GENOMIC DNA]</scope>
    <source>
        <strain evidence="4 7">RC</strain>
    </source>
</reference>
<dbReference type="InterPro" id="IPR019887">
    <property type="entry name" value="Tscrpt_reg_AsnC/Lrp_C"/>
</dbReference>
<organism evidence="2 5">
    <name type="scientific">Dehalococcoides mccartyi</name>
    <dbReference type="NCBI Taxonomy" id="61435"/>
    <lineage>
        <taxon>Bacteria</taxon>
        <taxon>Bacillati</taxon>
        <taxon>Chloroflexota</taxon>
        <taxon>Dehalococcoidia</taxon>
        <taxon>Dehalococcoidales</taxon>
        <taxon>Dehalococcoidaceae</taxon>
        <taxon>Dehalococcoides</taxon>
    </lineage>
</organism>
<dbReference type="PATRIC" id="fig|61435.13.peg.1122"/>
<accession>A0A142VAR4</accession>
<evidence type="ECO:0000313" key="2">
    <source>
        <dbReference type="EMBL" id="AMU86924.1"/>
    </source>
</evidence>
<evidence type="ECO:0000313" key="3">
    <source>
        <dbReference type="EMBL" id="PKH47615.1"/>
    </source>
</evidence>
<evidence type="ECO:0000313" key="4">
    <source>
        <dbReference type="EMBL" id="RAL69147.1"/>
    </source>
</evidence>
<dbReference type="EMBL" id="CP011127">
    <property type="protein sequence ID" value="AMU86924.1"/>
    <property type="molecule type" value="Genomic_DNA"/>
</dbReference>
<reference evidence="3 6" key="2">
    <citation type="journal article" date="2017" name="FEMS Microbiol. Ecol.">
        <title>Reconstructed genomes of novel Dehalococcoides mccartyi strains from 1,2,3,4-tetrachlorodibenzo-p-dioxin-dechlorinating enrichment cultures reveal divergent reductive dehalogenase gene profiles.</title>
        <authorList>
            <person name="Dam H.T."/>
            <person name="Vollmers J."/>
            <person name="Kaster A.K."/>
            <person name="Haggblom M.M."/>
        </authorList>
    </citation>
    <scope>NUCLEOTIDE SEQUENCE [LARGE SCALE GENOMIC DNA]</scope>
    <source>
        <strain evidence="3 6">H1-3-2.001</strain>
    </source>
</reference>
<evidence type="ECO:0000259" key="1">
    <source>
        <dbReference type="Pfam" id="PF01037"/>
    </source>
</evidence>
<evidence type="ECO:0000313" key="7">
    <source>
        <dbReference type="Proteomes" id="UP000249146"/>
    </source>
</evidence>
<dbReference type="EMBL" id="PHFD01000099">
    <property type="protein sequence ID" value="PKH47615.1"/>
    <property type="molecule type" value="Genomic_DNA"/>
</dbReference>
<dbReference type="RefSeq" id="WP_011309629.1">
    <property type="nucleotide sequence ID" value="NZ_AP024514.1"/>
</dbReference>
<dbReference type="EMBL" id="QGLC01000011">
    <property type="protein sequence ID" value="RAL69147.1"/>
    <property type="molecule type" value="Genomic_DNA"/>
</dbReference>
<proteinExistence type="predicted"/>
<dbReference type="OMA" id="TCPVVHF"/>
<dbReference type="SUPFAM" id="SSF54909">
    <property type="entry name" value="Dimeric alpha+beta barrel"/>
    <property type="match status" value="1"/>
</dbReference>
<feature type="domain" description="Transcription regulator AsnC/Lrp ligand binding" evidence="1">
    <location>
        <begin position="7"/>
        <end position="76"/>
    </location>
</feature>
<reference evidence="2 5" key="1">
    <citation type="submission" date="2015-03" db="EMBL/GenBank/DDBJ databases">
        <title>Genomic characterization of Dehalococcoides mccartyi strain 11a5, an unusal plasmid-containing chloroethene dechlorinator.</title>
        <authorList>
            <person name="Zhao S."/>
            <person name="Ding C."/>
            <person name="He J."/>
        </authorList>
    </citation>
    <scope>NUCLEOTIDE SEQUENCE [LARGE SCALE GENOMIC DNA]</scope>
    <source>
        <strain evidence="2 5">11a5</strain>
    </source>
</reference>
<dbReference type="OrthoDB" id="9797216at2"/>
<protein>
    <submittedName>
        <fullName evidence="2">AsnC family transcriptional regulator</fullName>
    </submittedName>
    <submittedName>
        <fullName evidence="4">Transcriptional regulator, AsnC family</fullName>
    </submittedName>
</protein>